<proteinExistence type="inferred from homology"/>
<accession>A0A380TAQ6</accession>
<evidence type="ECO:0000256" key="4">
    <source>
        <dbReference type="ARBA" id="ARBA00022692"/>
    </source>
</evidence>
<comment type="similarity">
    <text evidence="2">Belongs to the membrane fusion protein (MFP) (TC 8.A.1) family.</text>
</comment>
<comment type="subcellular location">
    <subcellularLocation>
        <location evidence="1">Membrane</location>
        <topology evidence="1">Single-pass membrane protein</topology>
    </subcellularLocation>
</comment>
<evidence type="ECO:0000256" key="2">
    <source>
        <dbReference type="ARBA" id="ARBA00009477"/>
    </source>
</evidence>
<dbReference type="PROSITE" id="PS00543">
    <property type="entry name" value="HLYD_FAMILY"/>
    <property type="match status" value="1"/>
</dbReference>
<evidence type="ECO:0000256" key="1">
    <source>
        <dbReference type="ARBA" id="ARBA00004167"/>
    </source>
</evidence>
<protein>
    <submittedName>
        <fullName evidence="8">Multidrug resistance efflux pump membrane-fusion protein</fullName>
    </submittedName>
</protein>
<keyword evidence="4" id="KW-0812">Transmembrane</keyword>
<dbReference type="EMBL" id="UIDG01000105">
    <property type="protein sequence ID" value="SUS05406.1"/>
    <property type="molecule type" value="Genomic_DNA"/>
</dbReference>
<dbReference type="PANTHER" id="PTHR30386">
    <property type="entry name" value="MEMBRANE FUSION SUBUNIT OF EMRAB-TOLC MULTIDRUG EFFLUX PUMP"/>
    <property type="match status" value="1"/>
</dbReference>
<evidence type="ECO:0000256" key="3">
    <source>
        <dbReference type="ARBA" id="ARBA00022448"/>
    </source>
</evidence>
<dbReference type="Gene3D" id="2.40.30.170">
    <property type="match status" value="1"/>
</dbReference>
<keyword evidence="5" id="KW-1133">Transmembrane helix</keyword>
<gene>
    <name evidence="8" type="ORF">DF3PB_1930011</name>
</gene>
<evidence type="ECO:0000259" key="7">
    <source>
        <dbReference type="Pfam" id="PF26002"/>
    </source>
</evidence>
<name>A0A380TAQ6_9ZZZZ</name>
<evidence type="ECO:0000313" key="8">
    <source>
        <dbReference type="EMBL" id="SUS05406.1"/>
    </source>
</evidence>
<dbReference type="Pfam" id="PF26002">
    <property type="entry name" value="Beta-barrel_AprE"/>
    <property type="match status" value="1"/>
</dbReference>
<dbReference type="AlphaFoldDB" id="A0A380TAQ6"/>
<sequence>MVAPREPIMEIVPLGDDLVVRARLNPIDRGYVNAGQPALVKISTYDFVQYGGLAGRVAAVAPDTTTDSSGQTFFEVVVETEKTALETNGASMPISPGMQAVVDIHTGRKSVWQYLIKPVLKLRHEAFRER</sequence>
<dbReference type="GO" id="GO:0016020">
    <property type="term" value="C:membrane"/>
    <property type="evidence" value="ECO:0007669"/>
    <property type="project" value="UniProtKB-SubCell"/>
</dbReference>
<reference evidence="8" key="1">
    <citation type="submission" date="2018-07" db="EMBL/GenBank/DDBJ databases">
        <authorList>
            <person name="Quirk P.G."/>
            <person name="Krulwich T.A."/>
        </authorList>
    </citation>
    <scope>NUCLEOTIDE SEQUENCE</scope>
</reference>
<evidence type="ECO:0000256" key="5">
    <source>
        <dbReference type="ARBA" id="ARBA00022989"/>
    </source>
</evidence>
<dbReference type="PRINTS" id="PR01490">
    <property type="entry name" value="RTXTOXIND"/>
</dbReference>
<dbReference type="InterPro" id="IPR006144">
    <property type="entry name" value="Secretion_HlyD_CS"/>
</dbReference>
<dbReference type="PANTHER" id="PTHR30386:SF26">
    <property type="entry name" value="TRANSPORT PROTEIN COMB"/>
    <property type="match status" value="1"/>
</dbReference>
<feature type="domain" description="AprE-like beta-barrel" evidence="7">
    <location>
        <begin position="18"/>
        <end position="107"/>
    </location>
</feature>
<dbReference type="InterPro" id="IPR050739">
    <property type="entry name" value="MFP"/>
</dbReference>
<dbReference type="GO" id="GO:0009306">
    <property type="term" value="P:protein secretion"/>
    <property type="evidence" value="ECO:0007669"/>
    <property type="project" value="InterPro"/>
</dbReference>
<keyword evidence="6" id="KW-0472">Membrane</keyword>
<organism evidence="8">
    <name type="scientific">metagenome</name>
    <dbReference type="NCBI Taxonomy" id="256318"/>
    <lineage>
        <taxon>unclassified sequences</taxon>
        <taxon>metagenomes</taxon>
    </lineage>
</organism>
<keyword evidence="3" id="KW-0813">Transport</keyword>
<dbReference type="InterPro" id="IPR058982">
    <property type="entry name" value="Beta-barrel_AprE"/>
</dbReference>
<evidence type="ECO:0000256" key="6">
    <source>
        <dbReference type="ARBA" id="ARBA00023136"/>
    </source>
</evidence>